<dbReference type="InterPro" id="IPR002633">
    <property type="entry name" value="Bacteriocin_IIa"/>
</dbReference>
<dbReference type="EMBL" id="AJ224003">
    <property type="protein sequence ID" value="CAA11804.1"/>
    <property type="molecule type" value="Genomic_DNA"/>
</dbReference>
<dbReference type="PROSITE" id="PS60030">
    <property type="entry name" value="BACTERIOCIN_IIA"/>
    <property type="match status" value="1"/>
</dbReference>
<evidence type="ECO:0000256" key="3">
    <source>
        <dbReference type="ARBA" id="ARBA00023022"/>
    </source>
</evidence>
<evidence type="ECO:0000256" key="1">
    <source>
        <dbReference type="ARBA" id="ARBA00007999"/>
    </source>
</evidence>
<keyword evidence="4" id="KW-0078">Bacteriocin</keyword>
<dbReference type="Gene3D" id="1.20.5.130">
    <property type="match status" value="1"/>
</dbReference>
<dbReference type="AlphaFoldDB" id="Q9Z4J1"/>
<protein>
    <submittedName>
        <fullName evidence="5">Divercin V41</fullName>
    </submittedName>
</protein>
<proteinExistence type="inferred from homology"/>
<dbReference type="InterPro" id="IPR023388">
    <property type="entry name" value="Bacteriocin_IIa_dom_sf"/>
</dbReference>
<dbReference type="GO" id="GO:0042742">
    <property type="term" value="P:defense response to bacterium"/>
    <property type="evidence" value="ECO:0007669"/>
    <property type="project" value="UniProtKB-KW"/>
</dbReference>
<dbReference type="SMR" id="Q9Z4J1"/>
<comment type="similarity">
    <text evidence="1">Belongs to the bacteriocin class IIA/YGNGV family.</text>
</comment>
<dbReference type="Pfam" id="PF01721">
    <property type="entry name" value="Bacteriocin_II"/>
    <property type="match status" value="1"/>
</dbReference>
<evidence type="ECO:0000313" key="5">
    <source>
        <dbReference type="EMBL" id="CAA11804.1"/>
    </source>
</evidence>
<sequence length="66" mass="6965">MKNLKEGSYTAVNTDELKSINGGTKYYGNGVYCNSKKCWVDWGQASGCIGQTVVGGWLGGAIPGKC</sequence>
<keyword evidence="2" id="KW-0929">Antimicrobial</keyword>
<dbReference type="InterPro" id="IPR023384">
    <property type="entry name" value="Bacteriocin_IIa_CS"/>
</dbReference>
<gene>
    <name evidence="5" type="primary">dvnV41</name>
</gene>
<reference evidence="5" key="1">
    <citation type="journal article" date="1998" name="Microbiology">
        <title>Divercin V41, a new bacteriocin with two disulphide bonds produced by Carnobacterium divergens V41: primary structure and genomic organization.</title>
        <authorList>
            <person name="Metivier A."/>
            <person name="Pilet M.F."/>
            <person name="Dousset X."/>
            <person name="Sorokine O."/>
            <person name="Anglade P."/>
            <person name="Zagorec M."/>
            <person name="Piard J.C."/>
            <person name="Marion D."/>
            <person name="Cenatiempo Y."/>
            <person name="Fremaux C."/>
        </authorList>
    </citation>
    <scope>NUCLEOTIDE SEQUENCE</scope>
    <source>
        <strain evidence="5">V41</strain>
    </source>
</reference>
<organism evidence="5">
    <name type="scientific">Carnobacterium divergens</name>
    <name type="common">Lactobacillus divergens</name>
    <dbReference type="NCBI Taxonomy" id="2748"/>
    <lineage>
        <taxon>Bacteria</taxon>
        <taxon>Bacillati</taxon>
        <taxon>Bacillota</taxon>
        <taxon>Bacilli</taxon>
        <taxon>Lactobacillales</taxon>
        <taxon>Carnobacteriaceae</taxon>
        <taxon>Carnobacterium</taxon>
    </lineage>
</organism>
<name>Q9Z4J1_CARDV</name>
<evidence type="ECO:0000256" key="4">
    <source>
        <dbReference type="ARBA" id="ARBA00023048"/>
    </source>
</evidence>
<accession>Q9Z4J1</accession>
<keyword evidence="3" id="KW-0044">Antibiotic</keyword>
<dbReference type="GO" id="GO:0031640">
    <property type="term" value="P:killing of cells of another organism"/>
    <property type="evidence" value="ECO:0007669"/>
    <property type="project" value="UniProtKB-KW"/>
</dbReference>
<dbReference type="RefSeq" id="WP_074401756.1">
    <property type="nucleotide sequence ID" value="NZ_CBCPKG010000003.1"/>
</dbReference>
<dbReference type="GO" id="GO:0005576">
    <property type="term" value="C:extracellular region"/>
    <property type="evidence" value="ECO:0007669"/>
    <property type="project" value="InterPro"/>
</dbReference>
<evidence type="ECO:0000256" key="2">
    <source>
        <dbReference type="ARBA" id="ARBA00022529"/>
    </source>
</evidence>